<dbReference type="Pfam" id="PF13380">
    <property type="entry name" value="CoA_binding_2"/>
    <property type="match status" value="1"/>
</dbReference>
<dbReference type="SMART" id="SM00881">
    <property type="entry name" value="CoA_binding"/>
    <property type="match status" value="1"/>
</dbReference>
<gene>
    <name evidence="2" type="ORF">ACFPXP_13180</name>
</gene>
<dbReference type="RefSeq" id="WP_379894722.1">
    <property type="nucleotide sequence ID" value="NZ_CBCSCT010000043.1"/>
</dbReference>
<proteinExistence type="predicted"/>
<organism evidence="2 3">
    <name type="scientific">Marinicrinis lubricantis</name>
    <dbReference type="NCBI Taxonomy" id="2086470"/>
    <lineage>
        <taxon>Bacteria</taxon>
        <taxon>Bacillati</taxon>
        <taxon>Bacillota</taxon>
        <taxon>Bacilli</taxon>
        <taxon>Bacillales</taxon>
        <taxon>Paenibacillaceae</taxon>
    </lineage>
</organism>
<dbReference type="Gene3D" id="3.40.50.720">
    <property type="entry name" value="NAD(P)-binding Rossmann-like Domain"/>
    <property type="match status" value="1"/>
</dbReference>
<dbReference type="PANTHER" id="PTHR33303:SF2">
    <property type="entry name" value="COA-BINDING DOMAIN-CONTAINING PROTEIN"/>
    <property type="match status" value="1"/>
</dbReference>
<evidence type="ECO:0000313" key="2">
    <source>
        <dbReference type="EMBL" id="MFC5987358.1"/>
    </source>
</evidence>
<dbReference type="InterPro" id="IPR003781">
    <property type="entry name" value="CoA-bd"/>
</dbReference>
<dbReference type="EMBL" id="JBHSQV010000160">
    <property type="protein sequence ID" value="MFC5987358.1"/>
    <property type="molecule type" value="Genomic_DNA"/>
</dbReference>
<protein>
    <submittedName>
        <fullName evidence="2">CoA-binding protein</fullName>
    </submittedName>
</protein>
<evidence type="ECO:0000259" key="1">
    <source>
        <dbReference type="SMART" id="SM00881"/>
    </source>
</evidence>
<keyword evidence="3" id="KW-1185">Reference proteome</keyword>
<accession>A0ABW1IR69</accession>
<sequence length="141" mass="15697">MSFVNPTREEIKVILENTKTIAVVGLSENPERTSHMVARALQEKGYRIIPVNPNAAEILGEKCYPQLTDVPEPVDVVDVFRRSEHVWPVAEQAVEIGAKVLWLQSGIINEEAAQLALDHGLMVVMDRCIKVEDAILMPKKG</sequence>
<name>A0ABW1IR69_9BACL</name>
<comment type="caution">
    <text evidence="2">The sequence shown here is derived from an EMBL/GenBank/DDBJ whole genome shotgun (WGS) entry which is preliminary data.</text>
</comment>
<feature type="domain" description="CoA-binding" evidence="1">
    <location>
        <begin position="15"/>
        <end position="107"/>
    </location>
</feature>
<dbReference type="InterPro" id="IPR036291">
    <property type="entry name" value="NAD(P)-bd_dom_sf"/>
</dbReference>
<dbReference type="Proteomes" id="UP001596250">
    <property type="component" value="Unassembled WGS sequence"/>
</dbReference>
<evidence type="ECO:0000313" key="3">
    <source>
        <dbReference type="Proteomes" id="UP001596250"/>
    </source>
</evidence>
<reference evidence="3" key="1">
    <citation type="journal article" date="2019" name="Int. J. Syst. Evol. Microbiol.">
        <title>The Global Catalogue of Microorganisms (GCM) 10K type strain sequencing project: providing services to taxonomists for standard genome sequencing and annotation.</title>
        <authorList>
            <consortium name="The Broad Institute Genomics Platform"/>
            <consortium name="The Broad Institute Genome Sequencing Center for Infectious Disease"/>
            <person name="Wu L."/>
            <person name="Ma J."/>
        </authorList>
    </citation>
    <scope>NUCLEOTIDE SEQUENCE [LARGE SCALE GENOMIC DNA]</scope>
    <source>
        <strain evidence="3">CCM 8749</strain>
    </source>
</reference>
<dbReference type="PANTHER" id="PTHR33303">
    <property type="entry name" value="CYTOPLASMIC PROTEIN-RELATED"/>
    <property type="match status" value="1"/>
</dbReference>
<dbReference type="SUPFAM" id="SSF51735">
    <property type="entry name" value="NAD(P)-binding Rossmann-fold domains"/>
    <property type="match status" value="1"/>
</dbReference>